<feature type="domain" description="Cytochrome c-552/4" evidence="3">
    <location>
        <begin position="153"/>
        <end position="192"/>
    </location>
</feature>
<feature type="signal peptide" evidence="2">
    <location>
        <begin position="1"/>
        <end position="17"/>
    </location>
</feature>
<dbReference type="InterPro" id="IPR036280">
    <property type="entry name" value="Multihaem_cyt_sf"/>
</dbReference>
<evidence type="ECO:0000259" key="3">
    <source>
        <dbReference type="Pfam" id="PF13435"/>
    </source>
</evidence>
<protein>
    <recommendedName>
        <fullName evidence="3">Cytochrome c-552/4 domain-containing protein</fullName>
    </recommendedName>
</protein>
<dbReference type="KEGG" id="pfer:IRI77_29515"/>
<name>A0A7S7NNI8_PALFE</name>
<keyword evidence="1 2" id="KW-0732">Signal</keyword>
<accession>A0A7S7NNI8</accession>
<evidence type="ECO:0000256" key="2">
    <source>
        <dbReference type="SAM" id="SignalP"/>
    </source>
</evidence>
<dbReference type="SUPFAM" id="SSF48695">
    <property type="entry name" value="Multiheme cytochromes"/>
    <property type="match status" value="1"/>
</dbReference>
<evidence type="ECO:0000256" key="1">
    <source>
        <dbReference type="ARBA" id="ARBA00022729"/>
    </source>
</evidence>
<keyword evidence="5" id="KW-1185">Reference proteome</keyword>
<dbReference type="Pfam" id="PF13435">
    <property type="entry name" value="Cytochrome_C554"/>
    <property type="match status" value="1"/>
</dbReference>
<reference evidence="4 5" key="1">
    <citation type="submission" date="2020-10" db="EMBL/GenBank/DDBJ databases">
        <title>Complete genome sequence of Paludibaculum fermentans P105T, a facultatively anaerobic acidobacterium capable of dissimilatory Fe(III) reduction.</title>
        <authorList>
            <person name="Dedysh S.N."/>
            <person name="Beletsky A.V."/>
            <person name="Kulichevskaya I.S."/>
            <person name="Mardanov A.V."/>
            <person name="Ravin N.V."/>
        </authorList>
    </citation>
    <scope>NUCLEOTIDE SEQUENCE [LARGE SCALE GENOMIC DNA]</scope>
    <source>
        <strain evidence="4 5">P105</strain>
    </source>
</reference>
<dbReference type="PANTHER" id="PTHR35038">
    <property type="entry name" value="DISSIMILATORY SULFITE REDUCTASE SIRA"/>
    <property type="match status" value="1"/>
</dbReference>
<dbReference type="AlphaFoldDB" id="A0A7S7NNI8"/>
<dbReference type="PANTHER" id="PTHR35038:SF8">
    <property type="entry name" value="C-TYPE POLYHEME CYTOCHROME OMCC"/>
    <property type="match status" value="1"/>
</dbReference>
<evidence type="ECO:0000313" key="5">
    <source>
        <dbReference type="Proteomes" id="UP000593892"/>
    </source>
</evidence>
<dbReference type="InterPro" id="IPR023155">
    <property type="entry name" value="Cyt_c-552/4"/>
</dbReference>
<dbReference type="Gene3D" id="1.10.1130.10">
    <property type="entry name" value="Flavocytochrome C3, Chain A"/>
    <property type="match status" value="1"/>
</dbReference>
<evidence type="ECO:0000313" key="4">
    <source>
        <dbReference type="EMBL" id="QOY86885.1"/>
    </source>
</evidence>
<gene>
    <name evidence="4" type="ORF">IRI77_29515</name>
</gene>
<dbReference type="RefSeq" id="WP_194448554.1">
    <property type="nucleotide sequence ID" value="NZ_CP063849.1"/>
</dbReference>
<dbReference type="EMBL" id="CP063849">
    <property type="protein sequence ID" value="QOY86885.1"/>
    <property type="molecule type" value="Genomic_DNA"/>
</dbReference>
<proteinExistence type="predicted"/>
<organism evidence="4 5">
    <name type="scientific">Paludibaculum fermentans</name>
    <dbReference type="NCBI Taxonomy" id="1473598"/>
    <lineage>
        <taxon>Bacteria</taxon>
        <taxon>Pseudomonadati</taxon>
        <taxon>Acidobacteriota</taxon>
        <taxon>Terriglobia</taxon>
        <taxon>Bryobacterales</taxon>
        <taxon>Bryobacteraceae</taxon>
        <taxon>Paludibaculum</taxon>
    </lineage>
</organism>
<feature type="chain" id="PRO_5032575673" description="Cytochrome c-552/4 domain-containing protein" evidence="2">
    <location>
        <begin position="18"/>
        <end position="347"/>
    </location>
</feature>
<dbReference type="InterPro" id="IPR051829">
    <property type="entry name" value="Multiheme_Cytochr_ET"/>
</dbReference>
<dbReference type="Proteomes" id="UP000593892">
    <property type="component" value="Chromosome"/>
</dbReference>
<sequence length="347" mass="37248">MRVFALMLVLAMPPVMAQQHKTCAPCHPKESQGHAHTLMARTLEPGGQATILGTHPELQLKLGSFAYRIYRAGGQDRYAVSDGASTMDGVVAWAMGQGAAGQTYVLEREGKLYESRVSFYNDIQGLDGTLGSPAGVPKNLAEAFGREMPPLSVTECFQCHAAAGPAAGAGPAKGSLAWTKTLVPGVQCENCHKGAWKHATARAAGDMKSARLAKLKEASTEEISDVCGACHRTWSHIQLNGPRGVANVRFQPYRIVKSKCYDALDRRIGCTACHDAHNRPEGAVVNSDPACLGCHAAKTGGVPAKVCHVGTRQCASCHMPKYELPGSHFRFTDHFIRIARPNETYPD</sequence>